<evidence type="ECO:0000259" key="4">
    <source>
        <dbReference type="Pfam" id="PF01464"/>
    </source>
</evidence>
<evidence type="ECO:0000313" key="6">
    <source>
        <dbReference type="EMBL" id="SEA25206.1"/>
    </source>
</evidence>
<dbReference type="SUPFAM" id="SSF53955">
    <property type="entry name" value="Lysozyme-like"/>
    <property type="match status" value="1"/>
</dbReference>
<dbReference type="CDD" id="cd13401">
    <property type="entry name" value="Slt70-like"/>
    <property type="match status" value="1"/>
</dbReference>
<dbReference type="InterPro" id="IPR008939">
    <property type="entry name" value="Lytic_TGlycosylase_superhlx_U"/>
</dbReference>
<accession>A0A1H3ZN31</accession>
<protein>
    <submittedName>
        <fullName evidence="6">Soluble lytic murein transglycosylase</fullName>
    </submittedName>
</protein>
<proteinExistence type="inferred from homology"/>
<dbReference type="InterPro" id="IPR012289">
    <property type="entry name" value="Lytic_TGlycosylase_superhlx_L"/>
</dbReference>
<dbReference type="OrthoDB" id="92254at2"/>
<feature type="chain" id="PRO_5017399706" evidence="3">
    <location>
        <begin position="22"/>
        <end position="644"/>
    </location>
</feature>
<organism evidence="6 7">
    <name type="scientific">Marinobacterium iners DSM 11526</name>
    <dbReference type="NCBI Taxonomy" id="1122198"/>
    <lineage>
        <taxon>Bacteria</taxon>
        <taxon>Pseudomonadati</taxon>
        <taxon>Pseudomonadota</taxon>
        <taxon>Gammaproteobacteria</taxon>
        <taxon>Oceanospirillales</taxon>
        <taxon>Oceanospirillaceae</taxon>
        <taxon>Marinobacterium</taxon>
    </lineage>
</organism>
<dbReference type="GO" id="GO:0004553">
    <property type="term" value="F:hydrolase activity, hydrolyzing O-glycosyl compounds"/>
    <property type="evidence" value="ECO:0007669"/>
    <property type="project" value="InterPro"/>
</dbReference>
<comment type="similarity">
    <text evidence="1">Belongs to the transglycosylase Slt family.</text>
</comment>
<dbReference type="Gene3D" id="1.25.20.10">
    <property type="entry name" value="Bacterial muramidases"/>
    <property type="match status" value="1"/>
</dbReference>
<dbReference type="Pfam" id="PF14718">
    <property type="entry name" value="SLT_L"/>
    <property type="match status" value="1"/>
</dbReference>
<dbReference type="Pfam" id="PF01464">
    <property type="entry name" value="SLT"/>
    <property type="match status" value="1"/>
</dbReference>
<evidence type="ECO:0000256" key="2">
    <source>
        <dbReference type="ARBA" id="ARBA00022729"/>
    </source>
</evidence>
<dbReference type="Proteomes" id="UP000242469">
    <property type="component" value="Unassembled WGS sequence"/>
</dbReference>
<evidence type="ECO:0000259" key="5">
    <source>
        <dbReference type="Pfam" id="PF14718"/>
    </source>
</evidence>
<dbReference type="EMBL" id="FNRJ01000002">
    <property type="protein sequence ID" value="SEA25206.1"/>
    <property type="molecule type" value="Genomic_DNA"/>
</dbReference>
<evidence type="ECO:0000313" key="7">
    <source>
        <dbReference type="Proteomes" id="UP000242469"/>
    </source>
</evidence>
<gene>
    <name evidence="6" type="ORF">SAMN02745729_102105</name>
</gene>
<dbReference type="PANTHER" id="PTHR37423">
    <property type="entry name" value="SOLUBLE LYTIC MUREIN TRANSGLYCOSYLASE-RELATED"/>
    <property type="match status" value="1"/>
</dbReference>
<dbReference type="Gene3D" id="1.10.1240.20">
    <property type="entry name" value="Lytic transglycosylase, superhelical linker domain"/>
    <property type="match status" value="1"/>
</dbReference>
<keyword evidence="7" id="KW-1185">Reference proteome</keyword>
<reference evidence="7" key="1">
    <citation type="submission" date="2016-10" db="EMBL/GenBank/DDBJ databases">
        <authorList>
            <person name="Varghese N."/>
            <person name="Submissions S."/>
        </authorList>
    </citation>
    <scope>NUCLEOTIDE SEQUENCE [LARGE SCALE GENOMIC DNA]</scope>
    <source>
        <strain evidence="7">DSM 11526</strain>
    </source>
</reference>
<dbReference type="AlphaFoldDB" id="A0A1H3ZN31"/>
<evidence type="ECO:0000256" key="1">
    <source>
        <dbReference type="ARBA" id="ARBA00007734"/>
    </source>
</evidence>
<sequence>MFRLKLLLLLPPLLQAGVSSAHDHHDELREQFRSALLQATPLSHEQKTAFSAYPLYPYLEYQQINSRIDSASAEQLQAFIDANADTPLAGRLLFAWARSSGEKKDWPAFSQAWQQIQRPDTRLQCLHASYLLDTQQQQDAWEAARTLWTVGHSQPDECDPVFSQWLKSSHFSQQDALNRHLAALMRGRPGLATYAARFITQSELQQQAKLARSLYDNPEQLTQQPQLLSPETPHADQMLVLAVNRLARQDLEQAIRLWVRERDRLQVPAEQYDSVSRRLGVLMAKRFPAETDPLLASLDPEHKLADLSGWRVRLALVRQDWAEALSLIEKLDEAERHTDRWRYWKAIALEQLGKPGREALLRDLATERSFYGFMAAQMLDTPYQLNDTPLVQSTDAKQQLAQLPAFVRIRELLALERYYDARSEWNLAISHMKPEQIHAAAHLAREWGWYDQGIRGAISSQRWNDMQLRFPNPLPELFEQHAQNRAIDPAWAVAIARQESAFWMQARSHAGALGLMQLMPATARATAKRHAIPLPRLSLLSEPDTNIRLGTAYLSEMAERFNGNLAYASAAYNAGPYRVSQWLDARGDLPLDIWIETIPFDETRNYVQNVLAFRVIYERLAQRPVTLFSPQEFNMLALYQQNDG</sequence>
<dbReference type="PANTHER" id="PTHR37423:SF5">
    <property type="entry name" value="SOLUBLE LYTIC MUREIN TRANSGLYCOSYLASE"/>
    <property type="match status" value="1"/>
</dbReference>
<dbReference type="Gene3D" id="1.10.530.10">
    <property type="match status" value="1"/>
</dbReference>
<dbReference type="InterPro" id="IPR023346">
    <property type="entry name" value="Lysozyme-like_dom_sf"/>
</dbReference>
<evidence type="ECO:0000256" key="3">
    <source>
        <dbReference type="SAM" id="SignalP"/>
    </source>
</evidence>
<dbReference type="RefSeq" id="WP_139253878.1">
    <property type="nucleotide sequence ID" value="NZ_FNRJ01000002.1"/>
</dbReference>
<dbReference type="STRING" id="1122198.SAMN02745729_102105"/>
<keyword evidence="2 3" id="KW-0732">Signal</keyword>
<dbReference type="GO" id="GO:0042597">
    <property type="term" value="C:periplasmic space"/>
    <property type="evidence" value="ECO:0007669"/>
    <property type="project" value="InterPro"/>
</dbReference>
<feature type="domain" description="Lytic transglycosylase superhelical linker" evidence="5">
    <location>
        <begin position="400"/>
        <end position="466"/>
    </location>
</feature>
<name>A0A1H3ZN31_9GAMM</name>
<feature type="domain" description="Transglycosylase SLT" evidence="4">
    <location>
        <begin position="477"/>
        <end position="589"/>
    </location>
</feature>
<dbReference type="InterPro" id="IPR037061">
    <property type="entry name" value="Lytic_TGlycoase_superhlx_L_sf"/>
</dbReference>
<dbReference type="SUPFAM" id="SSF48435">
    <property type="entry name" value="Bacterial muramidases"/>
    <property type="match status" value="1"/>
</dbReference>
<dbReference type="InterPro" id="IPR008258">
    <property type="entry name" value="Transglycosylase_SLT_dom_1"/>
</dbReference>
<feature type="signal peptide" evidence="3">
    <location>
        <begin position="1"/>
        <end position="21"/>
    </location>
</feature>